<proteinExistence type="inferred from homology"/>
<comment type="subcellular location">
    <subcellularLocation>
        <location evidence="5">Cytoplasm</location>
    </subcellularLocation>
</comment>
<dbReference type="PIRSF" id="PIRSF004505">
    <property type="entry name" value="MT_bac"/>
    <property type="match status" value="1"/>
</dbReference>
<protein>
    <recommendedName>
        <fullName evidence="5">Ribosomal RNA large subunit methyltransferase H</fullName>
        <ecNumber evidence="5">2.1.1.177</ecNumber>
    </recommendedName>
    <alternativeName>
        <fullName evidence="5">23S rRNA (pseudouridine1915-N3)-methyltransferase</fullName>
    </alternativeName>
    <alternativeName>
        <fullName evidence="5">23S rRNA m3Psi1915 methyltransferase</fullName>
    </alternativeName>
    <alternativeName>
        <fullName evidence="5">rRNA (pseudouridine-N3-)-methyltransferase RlmH</fullName>
    </alternativeName>
</protein>
<feature type="binding site" evidence="5">
    <location>
        <position position="69"/>
    </location>
    <ligand>
        <name>S-adenosyl-L-methionine</name>
        <dbReference type="ChEBI" id="CHEBI:59789"/>
    </ligand>
</feature>
<feature type="binding site" evidence="5">
    <location>
        <position position="101"/>
    </location>
    <ligand>
        <name>S-adenosyl-L-methionine</name>
        <dbReference type="ChEBI" id="CHEBI:59789"/>
    </ligand>
</feature>
<keyword evidence="5" id="KW-0963">Cytoplasm</keyword>
<evidence type="ECO:0000313" key="6">
    <source>
        <dbReference type="EMBL" id="BBH51970.1"/>
    </source>
</evidence>
<evidence type="ECO:0000256" key="1">
    <source>
        <dbReference type="ARBA" id="ARBA00022603"/>
    </source>
</evidence>
<comment type="catalytic activity">
    <reaction evidence="5">
        <text>pseudouridine(1915) in 23S rRNA + S-adenosyl-L-methionine = N(3)-methylpseudouridine(1915) in 23S rRNA + S-adenosyl-L-homocysteine + H(+)</text>
        <dbReference type="Rhea" id="RHEA:42752"/>
        <dbReference type="Rhea" id="RHEA-COMP:10221"/>
        <dbReference type="Rhea" id="RHEA-COMP:10222"/>
        <dbReference type="ChEBI" id="CHEBI:15378"/>
        <dbReference type="ChEBI" id="CHEBI:57856"/>
        <dbReference type="ChEBI" id="CHEBI:59789"/>
        <dbReference type="ChEBI" id="CHEBI:65314"/>
        <dbReference type="ChEBI" id="CHEBI:74486"/>
        <dbReference type="EC" id="2.1.1.177"/>
    </reaction>
</comment>
<dbReference type="PANTHER" id="PTHR33603">
    <property type="entry name" value="METHYLTRANSFERASE"/>
    <property type="match status" value="1"/>
</dbReference>
<accession>A0A4P2VK09</accession>
<dbReference type="Pfam" id="PF02590">
    <property type="entry name" value="SPOUT_MTase"/>
    <property type="match status" value="1"/>
</dbReference>
<feature type="binding site" evidence="5">
    <location>
        <begin position="121"/>
        <end position="126"/>
    </location>
    <ligand>
        <name>S-adenosyl-L-methionine</name>
        <dbReference type="ChEBI" id="CHEBI:59789"/>
    </ligand>
</feature>
<dbReference type="PANTHER" id="PTHR33603:SF1">
    <property type="entry name" value="RIBOSOMAL RNA LARGE SUBUNIT METHYLTRANSFERASE H"/>
    <property type="match status" value="1"/>
</dbReference>
<dbReference type="SUPFAM" id="SSF75217">
    <property type="entry name" value="alpha/beta knot"/>
    <property type="match status" value="1"/>
</dbReference>
<dbReference type="GO" id="GO:0005737">
    <property type="term" value="C:cytoplasm"/>
    <property type="evidence" value="ECO:0007669"/>
    <property type="project" value="UniProtKB-SubCell"/>
</dbReference>
<keyword evidence="7" id="KW-1185">Reference proteome</keyword>
<dbReference type="Proteomes" id="UP000291236">
    <property type="component" value="Chromosome"/>
</dbReference>
<dbReference type="OrthoDB" id="9806643at2"/>
<keyword evidence="1 5" id="KW-0489">Methyltransferase</keyword>
<keyword evidence="5" id="KW-0698">rRNA processing</keyword>
<evidence type="ECO:0000256" key="2">
    <source>
        <dbReference type="ARBA" id="ARBA00022679"/>
    </source>
</evidence>
<organism evidence="6 7">
    <name type="scientific">Fluviispira sanaruensis</name>
    <dbReference type="NCBI Taxonomy" id="2493639"/>
    <lineage>
        <taxon>Bacteria</taxon>
        <taxon>Pseudomonadati</taxon>
        <taxon>Bdellovibrionota</taxon>
        <taxon>Oligoflexia</taxon>
        <taxon>Silvanigrellales</taxon>
        <taxon>Silvanigrellaceae</taxon>
        <taxon>Fluviispira</taxon>
    </lineage>
</organism>
<evidence type="ECO:0000256" key="5">
    <source>
        <dbReference type="HAMAP-Rule" id="MF_00658"/>
    </source>
</evidence>
<dbReference type="EMBL" id="AP019368">
    <property type="protein sequence ID" value="BBH51970.1"/>
    <property type="molecule type" value="Genomic_DNA"/>
</dbReference>
<gene>
    <name evidence="5" type="primary">rlmH</name>
    <name evidence="6" type="ORF">JCM31447_04020</name>
</gene>
<keyword evidence="2 5" id="KW-0808">Transferase</keyword>
<dbReference type="InterPro" id="IPR029026">
    <property type="entry name" value="tRNA_m1G_MTases_N"/>
</dbReference>
<comment type="function">
    <text evidence="5">Specifically methylates the pseudouridine at position 1915 (m3Psi1915) in 23S rRNA.</text>
</comment>
<dbReference type="GO" id="GO:0070038">
    <property type="term" value="F:rRNA (pseudouridine-N3-)-methyltransferase activity"/>
    <property type="evidence" value="ECO:0007669"/>
    <property type="project" value="UniProtKB-UniRule"/>
</dbReference>
<dbReference type="EC" id="2.1.1.177" evidence="5"/>
<evidence type="ECO:0000313" key="7">
    <source>
        <dbReference type="Proteomes" id="UP000291236"/>
    </source>
</evidence>
<dbReference type="InterPro" id="IPR003742">
    <property type="entry name" value="RlmH-like"/>
</dbReference>
<comment type="similarity">
    <text evidence="4 5">Belongs to the RNA methyltransferase RlmH family.</text>
</comment>
<dbReference type="KEGG" id="sbf:JCM31447_04020"/>
<sequence>MRYIFITPWKIPKNSLLYDFIQEFFSRISKHTPVQHIFPSSQLNPNEVLAFYTKEIKKFSVENPLCIALDENGENLSSSGLAKNLEQYEVKGEKIVLFCLGGAYGLPEELKSIVKIDLISLSRMTFPHEMALAVLVEQVYRARCILSNHPYHHGDKSPLALSLQKYKKK</sequence>
<keyword evidence="3 5" id="KW-0949">S-adenosyl-L-methionine</keyword>
<dbReference type="AlphaFoldDB" id="A0A4P2VK09"/>
<dbReference type="CDD" id="cd18081">
    <property type="entry name" value="RlmH-like"/>
    <property type="match status" value="1"/>
</dbReference>
<comment type="subunit">
    <text evidence="5">Homodimer.</text>
</comment>
<evidence type="ECO:0000256" key="3">
    <source>
        <dbReference type="ARBA" id="ARBA00022691"/>
    </source>
</evidence>
<dbReference type="RefSeq" id="WP_130606007.1">
    <property type="nucleotide sequence ID" value="NZ_AP019368.1"/>
</dbReference>
<reference evidence="6 7" key="1">
    <citation type="submission" date="2018-12" db="EMBL/GenBank/DDBJ databases">
        <title>Rubrispira sanarue gen. nov., sp., nov., a member of the order Silvanigrellales, isolated from a brackish lake in Hamamatsu Japan.</title>
        <authorList>
            <person name="Maejima Y."/>
            <person name="Iino T."/>
            <person name="Muraguchi Y."/>
            <person name="Fukuda K."/>
            <person name="Nojiri H."/>
            <person name="Ohkuma M."/>
            <person name="Moriuchi R."/>
            <person name="Dohra H."/>
            <person name="Kimbara K."/>
            <person name="Shintani M."/>
        </authorList>
    </citation>
    <scope>NUCLEOTIDE SEQUENCE [LARGE SCALE GENOMIC DNA]</scope>
    <source>
        <strain evidence="6 7">RF1110005</strain>
    </source>
</reference>
<dbReference type="Gene3D" id="3.40.1280.10">
    <property type="match status" value="1"/>
</dbReference>
<dbReference type="InterPro" id="IPR029028">
    <property type="entry name" value="Alpha/beta_knot_MTases"/>
</dbReference>
<dbReference type="HAMAP" id="MF_00658">
    <property type="entry name" value="23SrRNA_methyltr_H"/>
    <property type="match status" value="1"/>
</dbReference>
<evidence type="ECO:0000256" key="4">
    <source>
        <dbReference type="ARBA" id="ARBA00038303"/>
    </source>
</evidence>
<name>A0A4P2VK09_FLUSA</name>